<dbReference type="InterPro" id="IPR035903">
    <property type="entry name" value="HesB-like_dom_sf"/>
</dbReference>
<name>A0A7W0CSA9_9ACTN</name>
<dbReference type="RefSeq" id="WP_181614997.1">
    <property type="nucleotide sequence ID" value="NZ_BAABAM010000007.1"/>
</dbReference>
<organism evidence="1 2">
    <name type="scientific">Nonomuraea soli</name>
    <dbReference type="NCBI Taxonomy" id="1032476"/>
    <lineage>
        <taxon>Bacteria</taxon>
        <taxon>Bacillati</taxon>
        <taxon>Actinomycetota</taxon>
        <taxon>Actinomycetes</taxon>
        <taxon>Streptosporangiales</taxon>
        <taxon>Streptosporangiaceae</taxon>
        <taxon>Nonomuraea</taxon>
    </lineage>
</organism>
<comment type="caution">
    <text evidence="1">The sequence shown here is derived from an EMBL/GenBank/DDBJ whole genome shotgun (WGS) entry which is preliminary data.</text>
</comment>
<dbReference type="AlphaFoldDB" id="A0A7W0CSA9"/>
<dbReference type="Gene3D" id="2.60.300.12">
    <property type="entry name" value="HesB-like domain"/>
    <property type="match status" value="1"/>
</dbReference>
<sequence length="94" mass="9582">MLTLTTNAAQAIRDLTANAPQPESSGIRISAKGPEADSLVLSLATGPEPADEVVEKEGARVYLDETAAVALGDKALDAGETAEGGLSFTVTEQP</sequence>
<evidence type="ECO:0000313" key="1">
    <source>
        <dbReference type="EMBL" id="MBA2896298.1"/>
    </source>
</evidence>
<gene>
    <name evidence="1" type="ORF">HNR30_007689</name>
</gene>
<dbReference type="SUPFAM" id="SSF89360">
    <property type="entry name" value="HesB-like domain"/>
    <property type="match status" value="1"/>
</dbReference>
<accession>A0A7W0CSA9</accession>
<evidence type="ECO:0000313" key="2">
    <source>
        <dbReference type="Proteomes" id="UP000530928"/>
    </source>
</evidence>
<keyword evidence="2" id="KW-1185">Reference proteome</keyword>
<reference evidence="1 2" key="1">
    <citation type="submission" date="2020-07" db="EMBL/GenBank/DDBJ databases">
        <title>Genomic Encyclopedia of Type Strains, Phase IV (KMG-IV): sequencing the most valuable type-strain genomes for metagenomic binning, comparative biology and taxonomic classification.</title>
        <authorList>
            <person name="Goeker M."/>
        </authorList>
    </citation>
    <scope>NUCLEOTIDE SEQUENCE [LARGE SCALE GENOMIC DNA]</scope>
    <source>
        <strain evidence="1 2">DSM 45533</strain>
    </source>
</reference>
<dbReference type="EMBL" id="JACDUR010000008">
    <property type="protein sequence ID" value="MBA2896298.1"/>
    <property type="molecule type" value="Genomic_DNA"/>
</dbReference>
<protein>
    <submittedName>
        <fullName evidence="1">Fe-S cluster assembly iron-binding protein IscA</fullName>
    </submittedName>
</protein>
<proteinExistence type="predicted"/>
<dbReference type="Proteomes" id="UP000530928">
    <property type="component" value="Unassembled WGS sequence"/>
</dbReference>